<feature type="non-terminal residue" evidence="2">
    <location>
        <position position="1"/>
    </location>
</feature>
<dbReference type="AlphaFoldDB" id="A0A7C3G4H9"/>
<organism evidence="2">
    <name type="scientific">Hellea balneolensis</name>
    <dbReference type="NCBI Taxonomy" id="287478"/>
    <lineage>
        <taxon>Bacteria</taxon>
        <taxon>Pseudomonadati</taxon>
        <taxon>Pseudomonadota</taxon>
        <taxon>Alphaproteobacteria</taxon>
        <taxon>Maricaulales</taxon>
        <taxon>Robiginitomaculaceae</taxon>
        <taxon>Hellea</taxon>
    </lineage>
</organism>
<dbReference type="Proteomes" id="UP000886042">
    <property type="component" value="Unassembled WGS sequence"/>
</dbReference>
<dbReference type="InterPro" id="IPR003692">
    <property type="entry name" value="Hydantoinase_B"/>
</dbReference>
<dbReference type="GO" id="GO:0005829">
    <property type="term" value="C:cytosol"/>
    <property type="evidence" value="ECO:0007669"/>
    <property type="project" value="TreeGrafter"/>
</dbReference>
<feature type="domain" description="Hydantoinase B/oxoprolinase" evidence="1">
    <location>
        <begin position="1"/>
        <end position="157"/>
    </location>
</feature>
<dbReference type="EMBL" id="DRMN01000041">
    <property type="protein sequence ID" value="HFB54393.1"/>
    <property type="molecule type" value="Genomic_DNA"/>
</dbReference>
<reference evidence="2" key="1">
    <citation type="journal article" date="2020" name="mSystems">
        <title>Genome- and Community-Level Interaction Insights into Carbon Utilization and Element Cycling Functions of Hydrothermarchaeota in Hydrothermal Sediment.</title>
        <authorList>
            <person name="Zhou Z."/>
            <person name="Liu Y."/>
            <person name="Xu W."/>
            <person name="Pan J."/>
            <person name="Luo Z.H."/>
            <person name="Li M."/>
        </authorList>
    </citation>
    <scope>NUCLEOTIDE SEQUENCE [LARGE SCALE GENOMIC DNA]</scope>
    <source>
        <strain evidence="2">HyVt-489</strain>
    </source>
</reference>
<sequence>SQGTMNNLTFGNATHQYYETICSGAPAGPGFDGADAIHTHMTNSHLTDPEVLESRLPVRLKTFEIMRGSGGKGQYNAGDGVRRALTFLEDMDVSILSGNRIVPCTGTKGGADGRLGMNQITRLDGEIQTLKGCDSTKIKAGETFMVETPTGGGYGDPHDR</sequence>
<dbReference type="GO" id="GO:0017168">
    <property type="term" value="F:5-oxoprolinase (ATP-hydrolyzing) activity"/>
    <property type="evidence" value="ECO:0007669"/>
    <property type="project" value="TreeGrafter"/>
</dbReference>
<dbReference type="PANTHER" id="PTHR11365:SF23">
    <property type="entry name" value="HYPOTHETICAL 5-OXOPROLINASE (EUROFUNG)-RELATED"/>
    <property type="match status" value="1"/>
</dbReference>
<protein>
    <submittedName>
        <fullName evidence="2">5-oxoprolinase</fullName>
    </submittedName>
</protein>
<dbReference type="PANTHER" id="PTHR11365">
    <property type="entry name" value="5-OXOPROLINASE RELATED"/>
    <property type="match status" value="1"/>
</dbReference>
<comment type="caution">
    <text evidence="2">The sequence shown here is derived from an EMBL/GenBank/DDBJ whole genome shotgun (WGS) entry which is preliminary data.</text>
</comment>
<name>A0A7C3G4H9_9PROT</name>
<gene>
    <name evidence="2" type="ORF">ENJ46_00595</name>
</gene>
<accession>A0A7C3G4H9</accession>
<evidence type="ECO:0000259" key="1">
    <source>
        <dbReference type="Pfam" id="PF02538"/>
    </source>
</evidence>
<proteinExistence type="predicted"/>
<dbReference type="GO" id="GO:0006749">
    <property type="term" value="P:glutathione metabolic process"/>
    <property type="evidence" value="ECO:0007669"/>
    <property type="project" value="TreeGrafter"/>
</dbReference>
<evidence type="ECO:0000313" key="2">
    <source>
        <dbReference type="EMBL" id="HFB54393.1"/>
    </source>
</evidence>
<dbReference type="Pfam" id="PF02538">
    <property type="entry name" value="Hydantoinase_B"/>
    <property type="match status" value="1"/>
</dbReference>
<dbReference type="InterPro" id="IPR045079">
    <property type="entry name" value="Oxoprolinase-like"/>
</dbReference>